<dbReference type="VEuPathDB" id="FungiDB:BD410DRAFT_157220"/>
<dbReference type="Proteomes" id="UP000294933">
    <property type="component" value="Unassembled WGS sequence"/>
</dbReference>
<protein>
    <submittedName>
        <fullName evidence="2">Uncharacterized protein</fullName>
    </submittedName>
</protein>
<feature type="region of interest" description="Disordered" evidence="1">
    <location>
        <begin position="794"/>
        <end position="841"/>
    </location>
</feature>
<organism evidence="2 3">
    <name type="scientific">Rickenella mellea</name>
    <dbReference type="NCBI Taxonomy" id="50990"/>
    <lineage>
        <taxon>Eukaryota</taxon>
        <taxon>Fungi</taxon>
        <taxon>Dikarya</taxon>
        <taxon>Basidiomycota</taxon>
        <taxon>Agaricomycotina</taxon>
        <taxon>Agaricomycetes</taxon>
        <taxon>Hymenochaetales</taxon>
        <taxon>Rickenellaceae</taxon>
        <taxon>Rickenella</taxon>
    </lineage>
</organism>
<feature type="region of interest" description="Disordered" evidence="1">
    <location>
        <begin position="268"/>
        <end position="495"/>
    </location>
</feature>
<accession>A0A4Y7Q7U3</accession>
<feature type="compositionally biased region" description="Polar residues" evidence="1">
    <location>
        <begin position="411"/>
        <end position="420"/>
    </location>
</feature>
<proteinExistence type="predicted"/>
<feature type="compositionally biased region" description="Pro residues" evidence="1">
    <location>
        <begin position="629"/>
        <end position="641"/>
    </location>
</feature>
<dbReference type="OrthoDB" id="2690066at2759"/>
<feature type="region of interest" description="Disordered" evidence="1">
    <location>
        <begin position="41"/>
        <end position="254"/>
    </location>
</feature>
<dbReference type="AlphaFoldDB" id="A0A4Y7Q7U3"/>
<evidence type="ECO:0000256" key="1">
    <source>
        <dbReference type="SAM" id="MobiDB-lite"/>
    </source>
</evidence>
<feature type="compositionally biased region" description="Pro residues" evidence="1">
    <location>
        <begin position="341"/>
        <end position="353"/>
    </location>
</feature>
<feature type="compositionally biased region" description="Basic and acidic residues" evidence="1">
    <location>
        <begin position="467"/>
        <end position="482"/>
    </location>
</feature>
<feature type="compositionally biased region" description="Low complexity" evidence="1">
    <location>
        <begin position="451"/>
        <end position="466"/>
    </location>
</feature>
<evidence type="ECO:0000313" key="3">
    <source>
        <dbReference type="Proteomes" id="UP000294933"/>
    </source>
</evidence>
<feature type="compositionally biased region" description="Polar residues" evidence="1">
    <location>
        <begin position="432"/>
        <end position="450"/>
    </location>
</feature>
<feature type="compositionally biased region" description="Basic and acidic residues" evidence="1">
    <location>
        <begin position="828"/>
        <end position="838"/>
    </location>
</feature>
<name>A0A4Y7Q7U3_9AGAM</name>
<feature type="compositionally biased region" description="Low complexity" evidence="1">
    <location>
        <begin position="46"/>
        <end position="62"/>
    </location>
</feature>
<feature type="compositionally biased region" description="Basic and acidic residues" evidence="1">
    <location>
        <begin position="175"/>
        <end position="192"/>
    </location>
</feature>
<feature type="compositionally biased region" description="Low complexity" evidence="1">
    <location>
        <begin position="361"/>
        <end position="386"/>
    </location>
</feature>
<reference evidence="2 3" key="1">
    <citation type="submission" date="2018-06" db="EMBL/GenBank/DDBJ databases">
        <title>A transcriptomic atlas of mushroom development highlights an independent origin of complex multicellularity.</title>
        <authorList>
            <consortium name="DOE Joint Genome Institute"/>
            <person name="Krizsan K."/>
            <person name="Almasi E."/>
            <person name="Merenyi Z."/>
            <person name="Sahu N."/>
            <person name="Viragh M."/>
            <person name="Koszo T."/>
            <person name="Mondo S."/>
            <person name="Kiss B."/>
            <person name="Balint B."/>
            <person name="Kues U."/>
            <person name="Barry K."/>
            <person name="Hegedus J.C."/>
            <person name="Henrissat B."/>
            <person name="Johnson J."/>
            <person name="Lipzen A."/>
            <person name="Ohm R."/>
            <person name="Nagy I."/>
            <person name="Pangilinan J."/>
            <person name="Yan J."/>
            <person name="Xiong Y."/>
            <person name="Grigoriev I.V."/>
            <person name="Hibbett D.S."/>
            <person name="Nagy L.G."/>
        </authorList>
    </citation>
    <scope>NUCLEOTIDE SEQUENCE [LARGE SCALE GENOMIC DNA]</scope>
    <source>
        <strain evidence="2 3">SZMC22713</strain>
    </source>
</reference>
<evidence type="ECO:0000313" key="2">
    <source>
        <dbReference type="EMBL" id="TDL23361.1"/>
    </source>
</evidence>
<feature type="compositionally biased region" description="Basic and acidic residues" evidence="1">
    <location>
        <begin position="216"/>
        <end position="225"/>
    </location>
</feature>
<feature type="compositionally biased region" description="Polar residues" evidence="1">
    <location>
        <begin position="193"/>
        <end position="202"/>
    </location>
</feature>
<feature type="compositionally biased region" description="Basic residues" evidence="1">
    <location>
        <begin position="154"/>
        <end position="165"/>
    </location>
</feature>
<gene>
    <name evidence="2" type="ORF">BD410DRAFT_157220</name>
</gene>
<feature type="region of interest" description="Disordered" evidence="1">
    <location>
        <begin position="629"/>
        <end position="727"/>
    </location>
</feature>
<dbReference type="EMBL" id="ML170170">
    <property type="protein sequence ID" value="TDL23361.1"/>
    <property type="molecule type" value="Genomic_DNA"/>
</dbReference>
<keyword evidence="3" id="KW-1185">Reference proteome</keyword>
<dbReference type="STRING" id="50990.A0A4Y7Q7U3"/>
<sequence>MSSGDTNRDSNALRASVLDAALNLGIRNGIVAQWMFDPIEEGAEETGSPGLTSSSTTASEESGISPYEYGFQGPLAPDNRPNKQQAPIVVDSPSNDPLHLFDNSPKPNSGDGIFVDSSSLGSVTPDGKRKKLVKAKPNGEDSDGGYLSDGWRKFKERRARSKSRRRGEGEGDENDGGRVRDESRGRKDRQEGSKSSTSSNVSEPMPLMPTGWRGFQRSDDGHDSDGGYLSESGKKRRAKSNKGSKSSNISETMFEGLSSDVHNLSLTTSTSSVVGSKKTKKKSSKVSADVSYHGDESDGYISEAGAAGSAGKRKKSFFSRAKSSKASKASSQSPPQNTTPLVPPVPAMPPMPLPIAERFTRSTTPTVTTTTESSSLSRSPIPASRSDTPINQGDGSVELSKDLWNNDYIIQPTSNATHSQSDTDSKRGPSPDLSNIGRTSTDTPTPTGNHRSAGSSSSTPRGSTGSEDGHHTLPKTRSRENIVAEQPPPRSQRRQLTLKISTEMISPPNPHIHANKRTPTALNLAPPERSYRALSPALSPDPDYVFVAQGGNSPRLGHSPATLQPPQFGNEPVIMSRRPSAGSVMPSSDYIVPSPGFPPMDVIAEKEALGAARASVLAYYNAGPPPSPPPSIPLPSIPDTPPISRSASPARFMPAAESARRRPSSPRRFLAPPAEGLPRTPTSPSGARRPLSPYARSPTSPSMRSPALPSTRGPSPPIIRPQVSESASNRHAMAFPALFSQPIPTIQRGKQAPFPSQPILPREDMQHLIRHPTITRRQGTYGDQSNDSAAATHLQVGPAPTRSASALGIHGEASRPRDGEVSFEDDDRSVYPDEERGRRSSFMTTYSRGSFLDPDRSAEVRAGFLRSVEASYDRVGNELIEPVPALRPPGQLVRAGKAEKTVRWPEYF</sequence>
<feature type="compositionally biased region" description="Basic residues" evidence="1">
    <location>
        <begin position="311"/>
        <end position="325"/>
    </location>
</feature>